<sequence length="123" mass="13890">MADVWPSKYDLTCTGPHTRWVFSGIGFRAWKSSGSDADSLSLGHRRLLFDSRIQSHRLSSTADETPKSLQSIINTNTQYRSASNSLLARTVDRTPKRDFKDVGTPRRSQSTNTFKVYQHSLTP</sequence>
<feature type="region of interest" description="Disordered" evidence="1">
    <location>
        <begin position="93"/>
        <end position="112"/>
    </location>
</feature>
<evidence type="ECO:0000256" key="1">
    <source>
        <dbReference type="SAM" id="MobiDB-lite"/>
    </source>
</evidence>
<evidence type="ECO:0000313" key="2">
    <source>
        <dbReference type="EMBL" id="GBM77203.1"/>
    </source>
</evidence>
<name>A0A4Y2IHG3_ARAVE</name>
<dbReference type="EMBL" id="BGPR01002674">
    <property type="protein sequence ID" value="GBM77203.1"/>
    <property type="molecule type" value="Genomic_DNA"/>
</dbReference>
<organism evidence="2 3">
    <name type="scientific">Araneus ventricosus</name>
    <name type="common">Orbweaver spider</name>
    <name type="synonym">Epeira ventricosa</name>
    <dbReference type="NCBI Taxonomy" id="182803"/>
    <lineage>
        <taxon>Eukaryota</taxon>
        <taxon>Metazoa</taxon>
        <taxon>Ecdysozoa</taxon>
        <taxon>Arthropoda</taxon>
        <taxon>Chelicerata</taxon>
        <taxon>Arachnida</taxon>
        <taxon>Araneae</taxon>
        <taxon>Araneomorphae</taxon>
        <taxon>Entelegynae</taxon>
        <taxon>Araneoidea</taxon>
        <taxon>Araneidae</taxon>
        <taxon>Araneus</taxon>
    </lineage>
</organism>
<reference evidence="2 3" key="1">
    <citation type="journal article" date="2019" name="Sci. Rep.">
        <title>Orb-weaving spider Araneus ventricosus genome elucidates the spidroin gene catalogue.</title>
        <authorList>
            <person name="Kono N."/>
            <person name="Nakamura H."/>
            <person name="Ohtoshi R."/>
            <person name="Moran D.A.P."/>
            <person name="Shinohara A."/>
            <person name="Yoshida Y."/>
            <person name="Fujiwara M."/>
            <person name="Mori M."/>
            <person name="Tomita M."/>
            <person name="Arakawa K."/>
        </authorList>
    </citation>
    <scope>NUCLEOTIDE SEQUENCE [LARGE SCALE GENOMIC DNA]</scope>
</reference>
<accession>A0A4Y2IHG3</accession>
<keyword evidence="3" id="KW-1185">Reference proteome</keyword>
<evidence type="ECO:0000313" key="3">
    <source>
        <dbReference type="Proteomes" id="UP000499080"/>
    </source>
</evidence>
<protein>
    <submittedName>
        <fullName evidence="2">Uncharacterized protein</fullName>
    </submittedName>
</protein>
<proteinExistence type="predicted"/>
<dbReference type="Proteomes" id="UP000499080">
    <property type="component" value="Unassembled WGS sequence"/>
</dbReference>
<dbReference type="AlphaFoldDB" id="A0A4Y2IHG3"/>
<comment type="caution">
    <text evidence="2">The sequence shown here is derived from an EMBL/GenBank/DDBJ whole genome shotgun (WGS) entry which is preliminary data.</text>
</comment>
<gene>
    <name evidence="2" type="ORF">AVEN_244056_1</name>
</gene>
<feature type="compositionally biased region" description="Basic and acidic residues" evidence="1">
    <location>
        <begin position="93"/>
        <end position="104"/>
    </location>
</feature>